<dbReference type="EMBL" id="UINC01071486">
    <property type="protein sequence ID" value="SVC06417.1"/>
    <property type="molecule type" value="Genomic_DNA"/>
</dbReference>
<name>A0A382J4W9_9ZZZZ</name>
<reference evidence="1" key="1">
    <citation type="submission" date="2018-05" db="EMBL/GenBank/DDBJ databases">
        <authorList>
            <person name="Lanie J.A."/>
            <person name="Ng W.-L."/>
            <person name="Kazmierczak K.M."/>
            <person name="Andrzejewski T.M."/>
            <person name="Davidsen T.M."/>
            <person name="Wayne K.J."/>
            <person name="Tettelin H."/>
            <person name="Glass J.I."/>
            <person name="Rusch D."/>
            <person name="Podicherti R."/>
            <person name="Tsui H.-C.T."/>
            <person name="Winkler M.E."/>
        </authorList>
    </citation>
    <scope>NUCLEOTIDE SEQUENCE</scope>
</reference>
<protein>
    <submittedName>
        <fullName evidence="1">Uncharacterized protein</fullName>
    </submittedName>
</protein>
<accession>A0A382J4W9</accession>
<dbReference type="AlphaFoldDB" id="A0A382J4W9"/>
<organism evidence="1">
    <name type="scientific">marine metagenome</name>
    <dbReference type="NCBI Taxonomy" id="408172"/>
    <lineage>
        <taxon>unclassified sequences</taxon>
        <taxon>metagenomes</taxon>
        <taxon>ecological metagenomes</taxon>
    </lineage>
</organism>
<sequence length="27" mass="3190">MFNNYEQYPKKACTLVQNTCRSHNVEA</sequence>
<proteinExistence type="predicted"/>
<gene>
    <name evidence="1" type="ORF">METZ01_LOCUS259271</name>
</gene>
<feature type="non-terminal residue" evidence="1">
    <location>
        <position position="27"/>
    </location>
</feature>
<evidence type="ECO:0000313" key="1">
    <source>
        <dbReference type="EMBL" id="SVC06417.1"/>
    </source>
</evidence>